<name>A0ACB8ZUW6_ARCLA</name>
<proteinExistence type="predicted"/>
<organism evidence="1 2">
    <name type="scientific">Arctium lappa</name>
    <name type="common">Greater burdock</name>
    <name type="synonym">Lappa major</name>
    <dbReference type="NCBI Taxonomy" id="4217"/>
    <lineage>
        <taxon>Eukaryota</taxon>
        <taxon>Viridiplantae</taxon>
        <taxon>Streptophyta</taxon>
        <taxon>Embryophyta</taxon>
        <taxon>Tracheophyta</taxon>
        <taxon>Spermatophyta</taxon>
        <taxon>Magnoliopsida</taxon>
        <taxon>eudicotyledons</taxon>
        <taxon>Gunneridae</taxon>
        <taxon>Pentapetalae</taxon>
        <taxon>asterids</taxon>
        <taxon>campanulids</taxon>
        <taxon>Asterales</taxon>
        <taxon>Asteraceae</taxon>
        <taxon>Carduoideae</taxon>
        <taxon>Cardueae</taxon>
        <taxon>Arctiinae</taxon>
        <taxon>Arctium</taxon>
    </lineage>
</organism>
<dbReference type="EMBL" id="CM042055">
    <property type="protein sequence ID" value="KAI3701797.1"/>
    <property type="molecule type" value="Genomic_DNA"/>
</dbReference>
<comment type="caution">
    <text evidence="1">The sequence shown here is derived from an EMBL/GenBank/DDBJ whole genome shotgun (WGS) entry which is preliminary data.</text>
</comment>
<dbReference type="Proteomes" id="UP001055879">
    <property type="component" value="Linkage Group LG09"/>
</dbReference>
<protein>
    <submittedName>
        <fullName evidence="1">Uncharacterized protein</fullName>
    </submittedName>
</protein>
<reference evidence="1 2" key="2">
    <citation type="journal article" date="2022" name="Mol. Ecol. Resour.">
        <title>The genomes of chicory, endive, great burdock and yacon provide insights into Asteraceae paleo-polyploidization history and plant inulin production.</title>
        <authorList>
            <person name="Fan W."/>
            <person name="Wang S."/>
            <person name="Wang H."/>
            <person name="Wang A."/>
            <person name="Jiang F."/>
            <person name="Liu H."/>
            <person name="Zhao H."/>
            <person name="Xu D."/>
            <person name="Zhang Y."/>
        </authorList>
    </citation>
    <scope>NUCLEOTIDE SEQUENCE [LARGE SCALE GENOMIC DNA]</scope>
    <source>
        <strain evidence="2">cv. Niubang</strain>
    </source>
</reference>
<evidence type="ECO:0000313" key="1">
    <source>
        <dbReference type="EMBL" id="KAI3701797.1"/>
    </source>
</evidence>
<evidence type="ECO:0000313" key="2">
    <source>
        <dbReference type="Proteomes" id="UP001055879"/>
    </source>
</evidence>
<accession>A0ACB8ZUW6</accession>
<reference evidence="2" key="1">
    <citation type="journal article" date="2022" name="Mol. Ecol. Resour.">
        <title>The genomes of chicory, endive, great burdock and yacon provide insights into Asteraceae palaeo-polyploidization history and plant inulin production.</title>
        <authorList>
            <person name="Fan W."/>
            <person name="Wang S."/>
            <person name="Wang H."/>
            <person name="Wang A."/>
            <person name="Jiang F."/>
            <person name="Liu H."/>
            <person name="Zhao H."/>
            <person name="Xu D."/>
            <person name="Zhang Y."/>
        </authorList>
    </citation>
    <scope>NUCLEOTIDE SEQUENCE [LARGE SCALE GENOMIC DNA]</scope>
    <source>
        <strain evidence="2">cv. Niubang</strain>
    </source>
</reference>
<sequence>MASPANYDNSHHSDNAPSTLRSTEADSRAIVPMDIKPNNHMSCEYVPEAKGFMGAIDAPNDMECRIKISRRKNFTSPLYPYTLRNADS</sequence>
<gene>
    <name evidence="1" type="ORF">L6452_27148</name>
</gene>
<keyword evidence="2" id="KW-1185">Reference proteome</keyword>